<proteinExistence type="predicted"/>
<feature type="transmembrane region" description="Helical" evidence="2">
    <location>
        <begin position="468"/>
        <end position="489"/>
    </location>
</feature>
<keyword evidence="5" id="KW-1185">Reference proteome</keyword>
<sequence>MSSHNNPSHRRHGGGPTLYNHRPDTATVVCHSQDGRHAREETVNVGHPLQAVPSYFQEDLDTNATLDAPDFNYAMGDMSLDPEDQDPEEDGISVRVKAKHYENSTYLSKLGLGAIAMSTWMRFCGGRAEGMRQSTRSAEGVGNATPSTVAVARTRLAMELKYSVKAVSFHDTRFSLRTGFRYGWNGSFFEHVSLNSLGLVVQLGHTPGSTCTTMRPGKFKFTLIDVNGIHIVAVRFCNYDARITHRQQLLCVYWWPATVRDPSTCATFAVIRLFENMNCLGKISAFHFLRSLELLTNADGLAPPPDQRRAFIGHTNSGVGGTAQGELALPCRACPQPGKNMVDGWDKVDWSRMLEDKLYKDFLFIATDCTFRLINRDVSSEACDPIIDDGLGYFANRQMYKEYLRKHVDEEEISTCSGFQAMFLANAKWVKGLQTTGVGGVTCARHNMWRPNGLGDLQRGERQCNMDFLVFSLVLNTILLFLILSYDIACQYSKHFWWRMKGLPEEMHLDPKKTSVTSIF</sequence>
<dbReference type="EMBL" id="JACAZI010000016">
    <property type="protein sequence ID" value="KAF7342993.1"/>
    <property type="molecule type" value="Genomic_DNA"/>
</dbReference>
<evidence type="ECO:0000313" key="5">
    <source>
        <dbReference type="Proteomes" id="UP000620124"/>
    </source>
</evidence>
<protein>
    <recommendedName>
        <fullName evidence="3">CxC2-like cysteine cluster KDZ transposase-associated domain-containing protein</fullName>
    </recommendedName>
</protein>
<dbReference type="InterPro" id="IPR040521">
    <property type="entry name" value="KDZ"/>
</dbReference>
<accession>A0A8H6XJZ5</accession>
<dbReference type="OrthoDB" id="3235114at2759"/>
<reference evidence="4" key="1">
    <citation type="submission" date="2020-05" db="EMBL/GenBank/DDBJ databases">
        <title>Mycena genomes resolve the evolution of fungal bioluminescence.</title>
        <authorList>
            <person name="Tsai I.J."/>
        </authorList>
    </citation>
    <scope>NUCLEOTIDE SEQUENCE</scope>
    <source>
        <strain evidence="4">CCC161011</strain>
    </source>
</reference>
<keyword evidence="2" id="KW-1133">Transmembrane helix</keyword>
<comment type="caution">
    <text evidence="4">The sequence shown here is derived from an EMBL/GenBank/DDBJ whole genome shotgun (WGS) entry which is preliminary data.</text>
</comment>
<keyword evidence="2" id="KW-0812">Transmembrane</keyword>
<dbReference type="Pfam" id="PF18758">
    <property type="entry name" value="KDZ"/>
    <property type="match status" value="1"/>
</dbReference>
<evidence type="ECO:0000313" key="4">
    <source>
        <dbReference type="EMBL" id="KAF7342993.1"/>
    </source>
</evidence>
<dbReference type="Pfam" id="PF18803">
    <property type="entry name" value="CxC2"/>
    <property type="match status" value="1"/>
</dbReference>
<feature type="region of interest" description="Disordered" evidence="1">
    <location>
        <begin position="1"/>
        <end position="22"/>
    </location>
</feature>
<evidence type="ECO:0000256" key="1">
    <source>
        <dbReference type="SAM" id="MobiDB-lite"/>
    </source>
</evidence>
<organism evidence="4 5">
    <name type="scientific">Mycena venus</name>
    <dbReference type="NCBI Taxonomy" id="2733690"/>
    <lineage>
        <taxon>Eukaryota</taxon>
        <taxon>Fungi</taxon>
        <taxon>Dikarya</taxon>
        <taxon>Basidiomycota</taxon>
        <taxon>Agaricomycotina</taxon>
        <taxon>Agaricomycetes</taxon>
        <taxon>Agaricomycetidae</taxon>
        <taxon>Agaricales</taxon>
        <taxon>Marasmiineae</taxon>
        <taxon>Mycenaceae</taxon>
        <taxon>Mycena</taxon>
    </lineage>
</organism>
<dbReference type="Proteomes" id="UP000620124">
    <property type="component" value="Unassembled WGS sequence"/>
</dbReference>
<name>A0A8H6XJZ5_9AGAR</name>
<dbReference type="AlphaFoldDB" id="A0A8H6XJZ5"/>
<gene>
    <name evidence="4" type="ORF">MVEN_01729400</name>
</gene>
<evidence type="ECO:0000256" key="2">
    <source>
        <dbReference type="SAM" id="Phobius"/>
    </source>
</evidence>
<feature type="domain" description="CxC2-like cysteine cluster KDZ transposase-associated" evidence="3">
    <location>
        <begin position="194"/>
        <end position="298"/>
    </location>
</feature>
<keyword evidence="2" id="KW-0472">Membrane</keyword>
<dbReference type="InterPro" id="IPR041457">
    <property type="entry name" value="CxC2_KDZ-assoc"/>
</dbReference>
<evidence type="ECO:0000259" key="3">
    <source>
        <dbReference type="Pfam" id="PF18803"/>
    </source>
</evidence>